<dbReference type="GO" id="GO:0006310">
    <property type="term" value="P:DNA recombination"/>
    <property type="evidence" value="ECO:0007669"/>
    <property type="project" value="UniProtKB-KW"/>
</dbReference>
<reference evidence="2" key="1">
    <citation type="journal article" date="2015" name="Nature">
        <title>Complex archaea that bridge the gap between prokaryotes and eukaryotes.</title>
        <authorList>
            <person name="Spang A."/>
            <person name="Saw J.H."/>
            <person name="Jorgensen S.L."/>
            <person name="Zaremba-Niedzwiedzka K."/>
            <person name="Martijn J."/>
            <person name="Lind A.E."/>
            <person name="van Eijk R."/>
            <person name="Schleper C."/>
            <person name="Guy L."/>
            <person name="Ettema T.J."/>
        </authorList>
    </citation>
    <scope>NUCLEOTIDE SEQUENCE</scope>
</reference>
<keyword evidence="1" id="KW-0233">DNA recombination</keyword>
<evidence type="ECO:0000256" key="1">
    <source>
        <dbReference type="ARBA" id="ARBA00023172"/>
    </source>
</evidence>
<comment type="caution">
    <text evidence="2">The sequence shown here is derived from an EMBL/GenBank/DDBJ whole genome shotgun (WGS) entry which is preliminary data.</text>
</comment>
<sequence length="670" mass="76364">MKDGRSNRKSKVIAFIDRLGQDRNENFNTLILKAKMLELEGFDAITWKDDTWKITAGRLTKLTGKNTKSSSFNFIYSPALGGCTITGKWADLAKALFILRFHRKHQSAPNQRSFITALGYISNSANSLKQDLQTLTPESLDLACKDISMHYSDGVAYNLHKAVAEIAGHCDANGLCRITFKYKYSRMKRPEGTGGVDHKRLDDPKTIETKSDKLIEPAVFKVLGELYQKVPKEHKYRFYILLLTLLSCLGRRFSEITLLPHQKIKTDSDGREYIEYFPRKKSQGDVFTPRRQLFMPSDVLPIVREVIDELDKLCFAARDTAAETLRIKGADIRFLSKLCEEQKLYKTDLKALGISPTVLGVNGWIRENGLAVKDTQKLKSDGKVSSRQPFYTFKQGIKKYCEKDYASELIAPIHIDQNGTEYFLKDLMLVRYQGLSSGSYSHWLATQCTHSMMATFLRYFPKLAEEYASSSIEVDFTSHHFRHTLNTLLDEGGLSDLLQTEWFGRSNPKDTKAYQHTSREKRALMLREDIKKGRVGGKLVEQIRVIPVTIQDAVLKARIQAVHDVGTGICVHNFSQTPCERHLQCSADCDDYVWAKDDKGRLEEQKRQLALTSLARETALQRSNTKKPKKSSDWLAHNDKKIKTLKAQLDDNGVVNFNPKEYLEELVSEK</sequence>
<organism evidence="2">
    <name type="scientific">marine sediment metagenome</name>
    <dbReference type="NCBI Taxonomy" id="412755"/>
    <lineage>
        <taxon>unclassified sequences</taxon>
        <taxon>metagenomes</taxon>
        <taxon>ecological metagenomes</taxon>
    </lineage>
</organism>
<proteinExistence type="predicted"/>
<name>A0A0F9QQ52_9ZZZZ</name>
<dbReference type="Gene3D" id="1.10.443.10">
    <property type="entry name" value="Intergrase catalytic core"/>
    <property type="match status" value="1"/>
</dbReference>
<protein>
    <submittedName>
        <fullName evidence="2">Uncharacterized protein</fullName>
    </submittedName>
</protein>
<dbReference type="GO" id="GO:0003677">
    <property type="term" value="F:DNA binding"/>
    <property type="evidence" value="ECO:0007669"/>
    <property type="project" value="InterPro"/>
</dbReference>
<dbReference type="InterPro" id="IPR011010">
    <property type="entry name" value="DNA_brk_join_enz"/>
</dbReference>
<dbReference type="InterPro" id="IPR013762">
    <property type="entry name" value="Integrase-like_cat_sf"/>
</dbReference>
<dbReference type="SUPFAM" id="SSF56349">
    <property type="entry name" value="DNA breaking-rejoining enzymes"/>
    <property type="match status" value="1"/>
</dbReference>
<accession>A0A0F9QQ52</accession>
<gene>
    <name evidence="2" type="ORF">LCGC14_0674480</name>
</gene>
<dbReference type="AlphaFoldDB" id="A0A0F9QQ52"/>
<dbReference type="EMBL" id="LAZR01001338">
    <property type="protein sequence ID" value="KKN46285.1"/>
    <property type="molecule type" value="Genomic_DNA"/>
</dbReference>
<dbReference type="GO" id="GO:0015074">
    <property type="term" value="P:DNA integration"/>
    <property type="evidence" value="ECO:0007669"/>
    <property type="project" value="InterPro"/>
</dbReference>
<evidence type="ECO:0000313" key="2">
    <source>
        <dbReference type="EMBL" id="KKN46285.1"/>
    </source>
</evidence>